<dbReference type="InterPro" id="IPR004294">
    <property type="entry name" value="Carotenoid_Oase"/>
</dbReference>
<feature type="binding site" evidence="5">
    <location>
        <position position="315"/>
    </location>
    <ligand>
        <name>Fe cation</name>
        <dbReference type="ChEBI" id="CHEBI:24875"/>
        <note>catalytic</note>
    </ligand>
</feature>
<keyword evidence="3 6" id="KW-0560">Oxidoreductase</keyword>
<dbReference type="EMBL" id="QJKJ01014184">
    <property type="protein sequence ID" value="RDX64864.1"/>
    <property type="molecule type" value="Genomic_DNA"/>
</dbReference>
<feature type="binding site" evidence="5">
    <location>
        <position position="266"/>
    </location>
    <ligand>
        <name>Fe cation</name>
        <dbReference type="ChEBI" id="CHEBI:24875"/>
        <note>catalytic</note>
    </ligand>
</feature>
<dbReference type="Proteomes" id="UP000257109">
    <property type="component" value="Unassembled WGS sequence"/>
</dbReference>
<dbReference type="PANTHER" id="PTHR10543:SF142">
    <property type="entry name" value="OS06G0162550 PROTEIN"/>
    <property type="match status" value="1"/>
</dbReference>
<dbReference type="GO" id="GO:0009570">
    <property type="term" value="C:chloroplast stroma"/>
    <property type="evidence" value="ECO:0007669"/>
    <property type="project" value="TreeGrafter"/>
</dbReference>
<keyword evidence="2 5" id="KW-0479">Metal-binding</keyword>
<evidence type="ECO:0000256" key="4">
    <source>
        <dbReference type="ARBA" id="ARBA00023004"/>
    </source>
</evidence>
<dbReference type="GO" id="GO:0046872">
    <property type="term" value="F:metal ion binding"/>
    <property type="evidence" value="ECO:0007669"/>
    <property type="project" value="UniProtKB-KW"/>
</dbReference>
<accession>A0A371EFW7</accession>
<evidence type="ECO:0000256" key="5">
    <source>
        <dbReference type="PIRSR" id="PIRSR604294-1"/>
    </source>
</evidence>
<keyword evidence="7" id="KW-1185">Reference proteome</keyword>
<keyword evidence="3 6" id="KW-0223">Dioxygenase</keyword>
<evidence type="ECO:0000256" key="2">
    <source>
        <dbReference type="ARBA" id="ARBA00022723"/>
    </source>
</evidence>
<feature type="non-terminal residue" evidence="6">
    <location>
        <position position="472"/>
    </location>
</feature>
<evidence type="ECO:0000256" key="3">
    <source>
        <dbReference type="ARBA" id="ARBA00022964"/>
    </source>
</evidence>
<protein>
    <submittedName>
        <fullName evidence="6">Carotenoid 9,10(9',10')-cleavage dioxygenase 1</fullName>
    </submittedName>
</protein>
<evidence type="ECO:0000313" key="7">
    <source>
        <dbReference type="Proteomes" id="UP000257109"/>
    </source>
</evidence>
<proteinExistence type="inferred from homology"/>
<evidence type="ECO:0000313" key="6">
    <source>
        <dbReference type="EMBL" id="RDX64864.1"/>
    </source>
</evidence>
<comment type="cofactor">
    <cofactor evidence="5">
        <name>Fe(2+)</name>
        <dbReference type="ChEBI" id="CHEBI:29033"/>
    </cofactor>
    <text evidence="5">Binds 1 Fe(2+) ion per subunit.</text>
</comment>
<comment type="caution">
    <text evidence="6">The sequence shown here is derived from an EMBL/GenBank/DDBJ whole genome shotgun (WGS) entry which is preliminary data.</text>
</comment>
<comment type="similarity">
    <text evidence="1">Belongs to the carotenoid oxygenase family.</text>
</comment>
<dbReference type="AlphaFoldDB" id="A0A371EFW7"/>
<evidence type="ECO:0000256" key="1">
    <source>
        <dbReference type="ARBA" id="ARBA00006787"/>
    </source>
</evidence>
<dbReference type="Pfam" id="PF03055">
    <property type="entry name" value="RPE65"/>
    <property type="match status" value="1"/>
</dbReference>
<name>A0A371EFW7_MUCPR</name>
<reference evidence="6" key="1">
    <citation type="submission" date="2018-05" db="EMBL/GenBank/DDBJ databases">
        <title>Draft genome of Mucuna pruriens seed.</title>
        <authorList>
            <person name="Nnadi N.E."/>
            <person name="Vos R."/>
            <person name="Hasami M.H."/>
            <person name="Devisetty U.K."/>
            <person name="Aguiy J.C."/>
        </authorList>
    </citation>
    <scope>NUCLEOTIDE SEQUENCE [LARGE SCALE GENOMIC DNA]</scope>
    <source>
        <strain evidence="6">JCA_2017</strain>
    </source>
</reference>
<feature type="non-terminal residue" evidence="6">
    <location>
        <position position="1"/>
    </location>
</feature>
<feature type="binding site" evidence="5">
    <location>
        <position position="379"/>
    </location>
    <ligand>
        <name>Fe cation</name>
        <dbReference type="ChEBI" id="CHEBI:24875"/>
        <note>catalytic</note>
    </ligand>
</feature>
<gene>
    <name evidence="6" type="primary">CCD1</name>
    <name evidence="6" type="ORF">CR513_56525</name>
</gene>
<keyword evidence="4 5" id="KW-0408">Iron</keyword>
<dbReference type="PANTHER" id="PTHR10543">
    <property type="entry name" value="BETA-CAROTENE DIOXYGENASE"/>
    <property type="match status" value="1"/>
</dbReference>
<dbReference type="OrthoDB" id="1069523at2759"/>
<organism evidence="6 7">
    <name type="scientific">Mucuna pruriens</name>
    <name type="common">Velvet bean</name>
    <name type="synonym">Dolichos pruriens</name>
    <dbReference type="NCBI Taxonomy" id="157652"/>
    <lineage>
        <taxon>Eukaryota</taxon>
        <taxon>Viridiplantae</taxon>
        <taxon>Streptophyta</taxon>
        <taxon>Embryophyta</taxon>
        <taxon>Tracheophyta</taxon>
        <taxon>Spermatophyta</taxon>
        <taxon>Magnoliopsida</taxon>
        <taxon>eudicotyledons</taxon>
        <taxon>Gunneridae</taxon>
        <taxon>Pentapetalae</taxon>
        <taxon>rosids</taxon>
        <taxon>fabids</taxon>
        <taxon>Fabales</taxon>
        <taxon>Fabaceae</taxon>
        <taxon>Papilionoideae</taxon>
        <taxon>50 kb inversion clade</taxon>
        <taxon>NPAAA clade</taxon>
        <taxon>indigoferoid/millettioid clade</taxon>
        <taxon>Phaseoleae</taxon>
        <taxon>Mucuna</taxon>
    </lineage>
</organism>
<sequence>MEKHMATSYKSFAPKYCSVEKRAFIVPHQYPITSGLSSAFKPILRAIPQIPLQIDASKTITHIKTKFLNALVDSAFDFVDQLVLPSQRNFAPVEELGEAVPITNVEGHLPDHFPEGVYIRNGSNPLFGGLKSSKCILGRTNSVWVEGEGMLHALYFKRQNEGCCTIVYNNRYVETVTYKLEKQSTKPLFLPAVKGDSLAVLSSMLLNWLRFGKLNKDYSNTNVFEHSGKFYSISENHMPQEIDIFTLNTLKYWDVNGAWNRPFSSHPKKVPRTGELVIFGVDATKPYREIGIVSADGKELVHKEDIKLQRCSLCHDIGITSRYIVILDFPLIVDSNRLLRRGPLIKYDKEKYARIGIMPLYGDANSIQWFEVEPNCTFHIINSFEDGDEVVLWGCRALDSLIPGPEDGLNESKLFSRCYEWRLNMKSGEVKEKYLTGPEQFMDFPVINASFTGIKNRYGYTQMVDPTASYAA</sequence>
<dbReference type="STRING" id="157652.A0A371EFW7"/>
<dbReference type="GO" id="GO:0010436">
    <property type="term" value="F:carotenoid dioxygenase activity"/>
    <property type="evidence" value="ECO:0007669"/>
    <property type="project" value="TreeGrafter"/>
</dbReference>
<dbReference type="GO" id="GO:0016121">
    <property type="term" value="P:carotene catabolic process"/>
    <property type="evidence" value="ECO:0007669"/>
    <property type="project" value="TreeGrafter"/>
</dbReference>